<dbReference type="PANTHER" id="PTHR24229:SF109">
    <property type="entry name" value="SOMATOSTATIN RECEPTOR TYPE 2-LIKE"/>
    <property type="match status" value="1"/>
</dbReference>
<feature type="domain" description="G-protein coupled receptors family 1 profile" evidence="11">
    <location>
        <begin position="50"/>
        <end position="371"/>
    </location>
</feature>
<keyword evidence="6 10" id="KW-0472">Membrane</keyword>
<feature type="transmembrane region" description="Helical" evidence="10">
    <location>
        <begin position="352"/>
        <end position="374"/>
    </location>
</feature>
<feature type="transmembrane region" description="Helical" evidence="10">
    <location>
        <begin position="236"/>
        <end position="264"/>
    </location>
</feature>
<dbReference type="EMBL" id="CAWYQH010000001">
    <property type="protein sequence ID" value="CAK8672288.1"/>
    <property type="molecule type" value="Genomic_DNA"/>
</dbReference>
<keyword evidence="7 9" id="KW-0675">Receptor</keyword>
<evidence type="ECO:0000256" key="8">
    <source>
        <dbReference type="ARBA" id="ARBA00023224"/>
    </source>
</evidence>
<keyword evidence="4 10" id="KW-1133">Transmembrane helix</keyword>
<evidence type="ECO:0000313" key="13">
    <source>
        <dbReference type="Proteomes" id="UP001642483"/>
    </source>
</evidence>
<accession>A0ABP0F2T0</accession>
<keyword evidence="13" id="KW-1185">Reference proteome</keyword>
<evidence type="ECO:0000256" key="2">
    <source>
        <dbReference type="ARBA" id="ARBA00022475"/>
    </source>
</evidence>
<proteinExistence type="inferred from homology"/>
<organism evidence="12 13">
    <name type="scientific">Clavelina lepadiformis</name>
    <name type="common">Light-bulb sea squirt</name>
    <name type="synonym">Ascidia lepadiformis</name>
    <dbReference type="NCBI Taxonomy" id="159417"/>
    <lineage>
        <taxon>Eukaryota</taxon>
        <taxon>Metazoa</taxon>
        <taxon>Chordata</taxon>
        <taxon>Tunicata</taxon>
        <taxon>Ascidiacea</taxon>
        <taxon>Aplousobranchia</taxon>
        <taxon>Clavelinidae</taxon>
        <taxon>Clavelina</taxon>
    </lineage>
</organism>
<protein>
    <recommendedName>
        <fullName evidence="11">G-protein coupled receptors family 1 profile domain-containing protein</fullName>
    </recommendedName>
</protein>
<evidence type="ECO:0000256" key="10">
    <source>
        <dbReference type="SAM" id="Phobius"/>
    </source>
</evidence>
<keyword evidence="3 9" id="KW-0812">Transmembrane</keyword>
<evidence type="ECO:0000256" key="4">
    <source>
        <dbReference type="ARBA" id="ARBA00022989"/>
    </source>
</evidence>
<gene>
    <name evidence="12" type="ORF">CVLEPA_LOCUS1250</name>
</gene>
<evidence type="ECO:0000259" key="11">
    <source>
        <dbReference type="PROSITE" id="PS50262"/>
    </source>
</evidence>
<dbReference type="InterPro" id="IPR000276">
    <property type="entry name" value="GPCR_Rhodpsn"/>
</dbReference>
<feature type="transmembrane region" description="Helical" evidence="10">
    <location>
        <begin position="111"/>
        <end position="129"/>
    </location>
</feature>
<reference evidence="12 13" key="1">
    <citation type="submission" date="2024-02" db="EMBL/GenBank/DDBJ databases">
        <authorList>
            <person name="Daric V."/>
            <person name="Darras S."/>
        </authorList>
    </citation>
    <scope>NUCLEOTIDE SEQUENCE [LARGE SCALE GENOMIC DNA]</scope>
</reference>
<evidence type="ECO:0000256" key="5">
    <source>
        <dbReference type="ARBA" id="ARBA00023040"/>
    </source>
</evidence>
<comment type="caution">
    <text evidence="12">The sequence shown here is derived from an EMBL/GenBank/DDBJ whole genome shotgun (WGS) entry which is preliminary data.</text>
</comment>
<evidence type="ECO:0000313" key="12">
    <source>
        <dbReference type="EMBL" id="CAK8672288.1"/>
    </source>
</evidence>
<sequence>MMSGYGSLDYSDNLWLAGIPTEMMFADYCTPKSKWMPATKIVIAIIGLCLNIIAISVIIILKDFKKKISHWFVLQLAIADSIFLALLPFLAVEDLKGKWNFSSTMCKAFHGIFMLNYYAGIFFLTVMSFDRYIAIVHGVSARWNRIRTHTNAVIITVIVWFISAALSVPAWRWSNVTTCTCQYLFQEEHPKNYTESEDYYYPYNLEQPPPEVIHEAILAGGHAACKHKPYDNLKLWVLINFVVAFALPVAILLICYSLILWRVLHPAVRQVKRESYRRKSLDVSSRGKSRWSSISSSSSRFSSNGLRQKYRVTGIVVSLVIFFILCWLPYYVEMLWRFDGLPFADGEKCKRIHQITVLLAYSNSMLNPIFYTFLGSKFKYRLRAATRSFRQWSSHNTAFSHAPSGRSANRRREKKLSVAVDQAKHSTAAGNGVTQQQVVCKVNSVELRDKVRLLSTTLADSDCNENAHWPAVGFVEMRNML</sequence>
<dbReference type="PROSITE" id="PS00237">
    <property type="entry name" value="G_PROTEIN_RECEP_F1_1"/>
    <property type="match status" value="1"/>
</dbReference>
<dbReference type="PROSITE" id="PS50262">
    <property type="entry name" value="G_PROTEIN_RECEP_F1_2"/>
    <property type="match status" value="1"/>
</dbReference>
<keyword evidence="5 9" id="KW-0297">G-protein coupled receptor</keyword>
<dbReference type="SUPFAM" id="SSF81321">
    <property type="entry name" value="Family A G protein-coupled receptor-like"/>
    <property type="match status" value="1"/>
</dbReference>
<feature type="transmembrane region" description="Helical" evidence="10">
    <location>
        <begin position="150"/>
        <end position="168"/>
    </location>
</feature>
<dbReference type="Proteomes" id="UP001642483">
    <property type="component" value="Unassembled WGS sequence"/>
</dbReference>
<dbReference type="InterPro" id="IPR017452">
    <property type="entry name" value="GPCR_Rhodpsn_7TM"/>
</dbReference>
<dbReference type="Gene3D" id="1.20.1070.10">
    <property type="entry name" value="Rhodopsin 7-helix transmembrane proteins"/>
    <property type="match status" value="1"/>
</dbReference>
<evidence type="ECO:0000256" key="9">
    <source>
        <dbReference type="RuleBase" id="RU000688"/>
    </source>
</evidence>
<name>A0ABP0F2T0_CLALP</name>
<evidence type="ECO:0000256" key="3">
    <source>
        <dbReference type="ARBA" id="ARBA00022692"/>
    </source>
</evidence>
<comment type="similarity">
    <text evidence="9">Belongs to the G-protein coupled receptor 1 family.</text>
</comment>
<evidence type="ECO:0000256" key="1">
    <source>
        <dbReference type="ARBA" id="ARBA00004651"/>
    </source>
</evidence>
<evidence type="ECO:0000256" key="6">
    <source>
        <dbReference type="ARBA" id="ARBA00023136"/>
    </source>
</evidence>
<comment type="subcellular location">
    <subcellularLocation>
        <location evidence="1">Cell membrane</location>
        <topology evidence="1">Multi-pass membrane protein</topology>
    </subcellularLocation>
</comment>
<evidence type="ECO:0000256" key="7">
    <source>
        <dbReference type="ARBA" id="ARBA00023170"/>
    </source>
</evidence>
<feature type="transmembrane region" description="Helical" evidence="10">
    <location>
        <begin position="310"/>
        <end position="332"/>
    </location>
</feature>
<dbReference type="PRINTS" id="PR00237">
    <property type="entry name" value="GPCRRHODOPSN"/>
</dbReference>
<keyword evidence="8 9" id="KW-0807">Transducer</keyword>
<dbReference type="Pfam" id="PF00001">
    <property type="entry name" value="7tm_1"/>
    <property type="match status" value="2"/>
</dbReference>
<feature type="transmembrane region" description="Helical" evidence="10">
    <location>
        <begin position="41"/>
        <end position="61"/>
    </location>
</feature>
<dbReference type="PANTHER" id="PTHR24229">
    <property type="entry name" value="NEUROPEPTIDES RECEPTOR"/>
    <property type="match status" value="1"/>
</dbReference>
<keyword evidence="2" id="KW-1003">Cell membrane</keyword>
<feature type="transmembrane region" description="Helical" evidence="10">
    <location>
        <begin position="73"/>
        <end position="91"/>
    </location>
</feature>